<dbReference type="GO" id="GO:0016787">
    <property type="term" value="F:hydrolase activity"/>
    <property type="evidence" value="ECO:0007669"/>
    <property type="project" value="UniProtKB-KW"/>
</dbReference>
<dbReference type="CDD" id="cd16833">
    <property type="entry name" value="YfiH"/>
    <property type="match status" value="1"/>
</dbReference>
<evidence type="ECO:0000313" key="14">
    <source>
        <dbReference type="Proteomes" id="UP001209318"/>
    </source>
</evidence>
<sequence length="273" mass="31108">MLDAFQLDEETFFLINSWQAINPKIYAGFTTKNNGVSNYPYSSNNMGLHVGDKESDVCINRSRLAEKIQFPLEQWVCAEQTHGHLIQKVDENDCGKGAKKYENSIRNRDGLYTTEKNVLLALCYADCVPIYFYEPKSETIGMVHAGWRGTVENISKSLLNEWSQNGIDLEDVLVVIGPSICKQCYIVDNKVIDQIEKLAITGTERYYSLVSENQYSLDLKGLNYFLLVSNGISEKNIQVTSYCTSCNFDYFYSHRRDKGKTGRMIGFIGIRED</sequence>
<evidence type="ECO:0000256" key="12">
    <source>
        <dbReference type="RuleBase" id="RU361274"/>
    </source>
</evidence>
<keyword evidence="8" id="KW-0862">Zinc</keyword>
<evidence type="ECO:0000256" key="9">
    <source>
        <dbReference type="ARBA" id="ARBA00047989"/>
    </source>
</evidence>
<comment type="similarity">
    <text evidence="4 12">Belongs to the purine nucleoside phosphorylase YfiH/LACC1 family.</text>
</comment>
<comment type="caution">
    <text evidence="13">The sequence shown here is derived from an EMBL/GenBank/DDBJ whole genome shotgun (WGS) entry which is preliminary data.</text>
</comment>
<evidence type="ECO:0000256" key="2">
    <source>
        <dbReference type="ARBA" id="ARBA00001947"/>
    </source>
</evidence>
<evidence type="ECO:0000256" key="1">
    <source>
        <dbReference type="ARBA" id="ARBA00000553"/>
    </source>
</evidence>
<keyword evidence="6" id="KW-0479">Metal-binding</keyword>
<comment type="catalytic activity">
    <reaction evidence="9">
        <text>adenosine + H2O + H(+) = inosine + NH4(+)</text>
        <dbReference type="Rhea" id="RHEA:24408"/>
        <dbReference type="ChEBI" id="CHEBI:15377"/>
        <dbReference type="ChEBI" id="CHEBI:15378"/>
        <dbReference type="ChEBI" id="CHEBI:16335"/>
        <dbReference type="ChEBI" id="CHEBI:17596"/>
        <dbReference type="ChEBI" id="CHEBI:28938"/>
        <dbReference type="EC" id="3.5.4.4"/>
    </reaction>
    <physiologicalReaction direction="left-to-right" evidence="9">
        <dbReference type="Rhea" id="RHEA:24409"/>
    </physiologicalReaction>
</comment>
<protein>
    <recommendedName>
        <fullName evidence="12">Purine nucleoside phosphorylase</fullName>
    </recommendedName>
</protein>
<evidence type="ECO:0000256" key="5">
    <source>
        <dbReference type="ARBA" id="ARBA00022679"/>
    </source>
</evidence>
<dbReference type="SUPFAM" id="SSF64438">
    <property type="entry name" value="CNF1/YfiH-like putative cysteine hydrolases"/>
    <property type="match status" value="1"/>
</dbReference>
<dbReference type="EMBL" id="JAOUSF010000001">
    <property type="protein sequence ID" value="MCU9612186.1"/>
    <property type="molecule type" value="Genomic_DNA"/>
</dbReference>
<comment type="cofactor">
    <cofactor evidence="2">
        <name>Zn(2+)</name>
        <dbReference type="ChEBI" id="CHEBI:29105"/>
    </cofactor>
</comment>
<keyword evidence="5" id="KW-0808">Transferase</keyword>
<evidence type="ECO:0000256" key="10">
    <source>
        <dbReference type="ARBA" id="ARBA00048968"/>
    </source>
</evidence>
<evidence type="ECO:0000256" key="7">
    <source>
        <dbReference type="ARBA" id="ARBA00022801"/>
    </source>
</evidence>
<dbReference type="Pfam" id="PF02578">
    <property type="entry name" value="Cu-oxidase_4"/>
    <property type="match status" value="1"/>
</dbReference>
<gene>
    <name evidence="13" type="primary">pgeF</name>
    <name evidence="13" type="ORF">OEV98_01255</name>
</gene>
<proteinExistence type="inferred from homology"/>
<dbReference type="PANTHER" id="PTHR30616">
    <property type="entry name" value="UNCHARACTERIZED PROTEIN YFIH"/>
    <property type="match status" value="1"/>
</dbReference>
<evidence type="ECO:0000256" key="8">
    <source>
        <dbReference type="ARBA" id="ARBA00022833"/>
    </source>
</evidence>
<dbReference type="NCBIfam" id="TIGR00726">
    <property type="entry name" value="peptidoglycan editing factor PgeF"/>
    <property type="match status" value="1"/>
</dbReference>
<organism evidence="13 14">
    <name type="scientific">Perspicuibacillus lycopersici</name>
    <dbReference type="NCBI Taxonomy" id="1325689"/>
    <lineage>
        <taxon>Bacteria</taxon>
        <taxon>Bacillati</taxon>
        <taxon>Bacillota</taxon>
        <taxon>Bacilli</taxon>
        <taxon>Bacillales</taxon>
        <taxon>Bacillaceae</taxon>
        <taxon>Perspicuibacillus</taxon>
    </lineage>
</organism>
<dbReference type="GO" id="GO:0017061">
    <property type="term" value="F:S-methyl-5-thioadenosine phosphorylase activity"/>
    <property type="evidence" value="ECO:0007669"/>
    <property type="project" value="UniProtKB-EC"/>
</dbReference>
<dbReference type="InterPro" id="IPR003730">
    <property type="entry name" value="Cu_polyphenol_OxRdtase"/>
</dbReference>
<dbReference type="RefSeq" id="WP_263071322.1">
    <property type="nucleotide sequence ID" value="NZ_JAOUSF010000001.1"/>
</dbReference>
<evidence type="ECO:0000256" key="4">
    <source>
        <dbReference type="ARBA" id="ARBA00007353"/>
    </source>
</evidence>
<dbReference type="Proteomes" id="UP001209318">
    <property type="component" value="Unassembled WGS sequence"/>
</dbReference>
<evidence type="ECO:0000256" key="6">
    <source>
        <dbReference type="ARBA" id="ARBA00022723"/>
    </source>
</evidence>
<dbReference type="InterPro" id="IPR038371">
    <property type="entry name" value="Cu_polyphenol_OxRdtase_sf"/>
</dbReference>
<evidence type="ECO:0000313" key="13">
    <source>
        <dbReference type="EMBL" id="MCU9612186.1"/>
    </source>
</evidence>
<evidence type="ECO:0000256" key="11">
    <source>
        <dbReference type="ARBA" id="ARBA00049893"/>
    </source>
</evidence>
<keyword evidence="7" id="KW-0378">Hydrolase</keyword>
<dbReference type="PANTHER" id="PTHR30616:SF2">
    <property type="entry name" value="PURINE NUCLEOSIDE PHOSPHORYLASE LACC1"/>
    <property type="match status" value="1"/>
</dbReference>
<comment type="function">
    <text evidence="3">Purine nucleoside enzyme that catalyzes the phosphorolysis of adenosine and inosine nucleosides, yielding D-ribose 1-phosphate and the respective free bases, adenine and hypoxanthine. Also catalyzes the phosphorolysis of S-methyl-5'-thioadenosine into adenine and S-methyl-5-thio-alpha-D-ribose 1-phosphate. Also has adenosine deaminase activity.</text>
</comment>
<dbReference type="AlphaFoldDB" id="A0AAE3IRQ1"/>
<reference evidence="13" key="1">
    <citation type="submission" date="2022-10" db="EMBL/GenBank/DDBJ databases">
        <title>Description of Fervidibacillus gen. nov. in the family Fervidibacillaceae fam. nov. with two species, Fervidibacillus albus sp. nov., and Fervidibacillus halotolerans sp. nov., isolated from tidal flat sediments.</title>
        <authorList>
            <person name="Kwon K.K."/>
            <person name="Yang S.-H."/>
        </authorList>
    </citation>
    <scope>NUCLEOTIDE SEQUENCE</scope>
    <source>
        <strain evidence="13">JCM 19140</strain>
    </source>
</reference>
<dbReference type="Gene3D" id="3.60.140.10">
    <property type="entry name" value="CNF1/YfiH-like putative cysteine hydrolases"/>
    <property type="match status" value="1"/>
</dbReference>
<keyword evidence="14" id="KW-1185">Reference proteome</keyword>
<evidence type="ECO:0000256" key="3">
    <source>
        <dbReference type="ARBA" id="ARBA00003215"/>
    </source>
</evidence>
<name>A0AAE3IRQ1_9BACI</name>
<comment type="catalytic activity">
    <reaction evidence="10">
        <text>adenosine + phosphate = alpha-D-ribose 1-phosphate + adenine</text>
        <dbReference type="Rhea" id="RHEA:27642"/>
        <dbReference type="ChEBI" id="CHEBI:16335"/>
        <dbReference type="ChEBI" id="CHEBI:16708"/>
        <dbReference type="ChEBI" id="CHEBI:43474"/>
        <dbReference type="ChEBI" id="CHEBI:57720"/>
        <dbReference type="EC" id="2.4.2.1"/>
    </reaction>
    <physiologicalReaction direction="left-to-right" evidence="10">
        <dbReference type="Rhea" id="RHEA:27643"/>
    </physiologicalReaction>
</comment>
<comment type="catalytic activity">
    <reaction evidence="11">
        <text>S-methyl-5'-thioadenosine + phosphate = 5-(methylsulfanyl)-alpha-D-ribose 1-phosphate + adenine</text>
        <dbReference type="Rhea" id="RHEA:11852"/>
        <dbReference type="ChEBI" id="CHEBI:16708"/>
        <dbReference type="ChEBI" id="CHEBI:17509"/>
        <dbReference type="ChEBI" id="CHEBI:43474"/>
        <dbReference type="ChEBI" id="CHEBI:58533"/>
        <dbReference type="EC" id="2.4.2.28"/>
    </reaction>
    <physiologicalReaction direction="left-to-right" evidence="11">
        <dbReference type="Rhea" id="RHEA:11853"/>
    </physiologicalReaction>
</comment>
<dbReference type="GO" id="GO:0005507">
    <property type="term" value="F:copper ion binding"/>
    <property type="evidence" value="ECO:0007669"/>
    <property type="project" value="TreeGrafter"/>
</dbReference>
<accession>A0AAE3IRQ1</accession>
<dbReference type="InterPro" id="IPR011324">
    <property type="entry name" value="Cytotoxic_necrot_fac-like_cat"/>
</dbReference>
<comment type="catalytic activity">
    <reaction evidence="1">
        <text>inosine + phosphate = alpha-D-ribose 1-phosphate + hypoxanthine</text>
        <dbReference type="Rhea" id="RHEA:27646"/>
        <dbReference type="ChEBI" id="CHEBI:17368"/>
        <dbReference type="ChEBI" id="CHEBI:17596"/>
        <dbReference type="ChEBI" id="CHEBI:43474"/>
        <dbReference type="ChEBI" id="CHEBI:57720"/>
        <dbReference type="EC" id="2.4.2.1"/>
    </reaction>
    <physiologicalReaction direction="left-to-right" evidence="1">
        <dbReference type="Rhea" id="RHEA:27647"/>
    </physiologicalReaction>
</comment>